<keyword evidence="5 9" id="KW-1133">Transmembrane helix</keyword>
<keyword evidence="4 9" id="KW-0812">Transmembrane</keyword>
<keyword evidence="2" id="KW-0328">Glycosyltransferase</keyword>
<dbReference type="EMBL" id="MVGT01000665">
    <property type="protein sequence ID" value="OVA16113.1"/>
    <property type="molecule type" value="Genomic_DNA"/>
</dbReference>
<dbReference type="GO" id="GO:0012505">
    <property type="term" value="C:endomembrane system"/>
    <property type="evidence" value="ECO:0007669"/>
    <property type="project" value="UniProtKB-SubCell"/>
</dbReference>
<keyword evidence="7" id="KW-0961">Cell wall biogenesis/degradation</keyword>
<dbReference type="GO" id="GO:0016020">
    <property type="term" value="C:membrane"/>
    <property type="evidence" value="ECO:0007669"/>
    <property type="project" value="InterPro"/>
</dbReference>
<dbReference type="OMA" id="ARSWIPY"/>
<dbReference type="InParanoid" id="A0A200R068"/>
<dbReference type="AlphaFoldDB" id="A0A200R068"/>
<feature type="transmembrane region" description="Helical" evidence="9">
    <location>
        <begin position="29"/>
        <end position="47"/>
    </location>
</feature>
<evidence type="ECO:0000256" key="2">
    <source>
        <dbReference type="ARBA" id="ARBA00022676"/>
    </source>
</evidence>
<feature type="binding site" evidence="8">
    <location>
        <position position="144"/>
    </location>
    <ligand>
        <name>UDP-alpha-D-glucose</name>
        <dbReference type="ChEBI" id="CHEBI:58885"/>
    </ligand>
</feature>
<evidence type="ECO:0000256" key="8">
    <source>
        <dbReference type="PIRSR" id="PIRSR605150-2"/>
    </source>
</evidence>
<organism evidence="10 11">
    <name type="scientific">Macleaya cordata</name>
    <name type="common">Five-seeded plume-poppy</name>
    <name type="synonym">Bocconia cordata</name>
    <dbReference type="NCBI Taxonomy" id="56857"/>
    <lineage>
        <taxon>Eukaryota</taxon>
        <taxon>Viridiplantae</taxon>
        <taxon>Streptophyta</taxon>
        <taxon>Embryophyta</taxon>
        <taxon>Tracheophyta</taxon>
        <taxon>Spermatophyta</taxon>
        <taxon>Magnoliopsida</taxon>
        <taxon>Ranunculales</taxon>
        <taxon>Papaveraceae</taxon>
        <taxon>Papaveroideae</taxon>
        <taxon>Macleaya</taxon>
    </lineage>
</organism>
<feature type="binding site" evidence="8">
    <location>
        <position position="115"/>
    </location>
    <ligand>
        <name>UDP-alpha-D-glucose</name>
        <dbReference type="ChEBI" id="CHEBI:58885"/>
    </ligand>
</feature>
<evidence type="ECO:0000256" key="7">
    <source>
        <dbReference type="ARBA" id="ARBA00023316"/>
    </source>
</evidence>
<comment type="subcellular location">
    <subcellularLocation>
        <location evidence="1">Endomembrane system</location>
        <topology evidence="1">Multi-pass membrane protein</topology>
    </subcellularLocation>
</comment>
<dbReference type="Proteomes" id="UP000195402">
    <property type="component" value="Unassembled WGS sequence"/>
</dbReference>
<evidence type="ECO:0000313" key="10">
    <source>
        <dbReference type="EMBL" id="OVA16113.1"/>
    </source>
</evidence>
<evidence type="ECO:0000256" key="1">
    <source>
        <dbReference type="ARBA" id="ARBA00004127"/>
    </source>
</evidence>
<evidence type="ECO:0000256" key="9">
    <source>
        <dbReference type="SAM" id="Phobius"/>
    </source>
</evidence>
<sequence length="234" mass="27147">MMNGGGHERKSFSDLNTFQVHPRTKPNRVLMVIYMCAILALLYHHLLYLIRSISLPSLSLFFADLVFAFMWVTSQPFRWRPIRRKVYPENLSRTVDDKDLPPLDVFICTADPYKEPPMEVVNTVLSVLAFDYPSDKISVYVSDDGGSQMTLFAMMEGSRFAKYWLPFVKEHKITKRCPKIFFNDDRRTTTTATDDQLSCSQQEFQKMKVPFLSLEILFVATCKLDIIFYSTMSS</sequence>
<dbReference type="OrthoDB" id="72851at2759"/>
<evidence type="ECO:0000256" key="4">
    <source>
        <dbReference type="ARBA" id="ARBA00022692"/>
    </source>
</evidence>
<reference evidence="10 11" key="1">
    <citation type="journal article" date="2017" name="Mol. Plant">
        <title>The Genome of Medicinal Plant Macleaya cordata Provides New Insights into Benzylisoquinoline Alkaloids Metabolism.</title>
        <authorList>
            <person name="Liu X."/>
            <person name="Liu Y."/>
            <person name="Huang P."/>
            <person name="Ma Y."/>
            <person name="Qing Z."/>
            <person name="Tang Q."/>
            <person name="Cao H."/>
            <person name="Cheng P."/>
            <person name="Zheng Y."/>
            <person name="Yuan Z."/>
            <person name="Zhou Y."/>
            <person name="Liu J."/>
            <person name="Tang Z."/>
            <person name="Zhuo Y."/>
            <person name="Zhang Y."/>
            <person name="Yu L."/>
            <person name="Huang J."/>
            <person name="Yang P."/>
            <person name="Peng Q."/>
            <person name="Zhang J."/>
            <person name="Jiang W."/>
            <person name="Zhang Z."/>
            <person name="Lin K."/>
            <person name="Ro D.K."/>
            <person name="Chen X."/>
            <person name="Xiong X."/>
            <person name="Shang Y."/>
            <person name="Huang S."/>
            <person name="Zeng J."/>
        </authorList>
    </citation>
    <scope>NUCLEOTIDE SEQUENCE [LARGE SCALE GENOMIC DNA]</scope>
    <source>
        <strain evidence="11">cv. BLH2017</strain>
        <tissue evidence="10">Root</tissue>
    </source>
</reference>
<dbReference type="Pfam" id="PF03552">
    <property type="entry name" value="Cellulose_synt"/>
    <property type="match status" value="1"/>
</dbReference>
<dbReference type="GO" id="GO:0071555">
    <property type="term" value="P:cell wall organization"/>
    <property type="evidence" value="ECO:0007669"/>
    <property type="project" value="UniProtKB-KW"/>
</dbReference>
<dbReference type="InterPro" id="IPR029044">
    <property type="entry name" value="Nucleotide-diphossugar_trans"/>
</dbReference>
<dbReference type="InterPro" id="IPR005150">
    <property type="entry name" value="Cellulose_synth"/>
</dbReference>
<evidence type="ECO:0000256" key="3">
    <source>
        <dbReference type="ARBA" id="ARBA00022679"/>
    </source>
</evidence>
<evidence type="ECO:0000256" key="5">
    <source>
        <dbReference type="ARBA" id="ARBA00022989"/>
    </source>
</evidence>
<accession>A0A200R068</accession>
<keyword evidence="6 9" id="KW-0472">Membrane</keyword>
<keyword evidence="11" id="KW-1185">Reference proteome</keyword>
<protein>
    <submittedName>
        <fullName evidence="10">Cellulose synthase</fullName>
    </submittedName>
</protein>
<dbReference type="GO" id="GO:0030244">
    <property type="term" value="P:cellulose biosynthetic process"/>
    <property type="evidence" value="ECO:0007669"/>
    <property type="project" value="InterPro"/>
</dbReference>
<comment type="caution">
    <text evidence="10">The sequence shown here is derived from an EMBL/GenBank/DDBJ whole genome shotgun (WGS) entry which is preliminary data.</text>
</comment>
<proteinExistence type="predicted"/>
<gene>
    <name evidence="10" type="ORF">BVC80_3329g1</name>
</gene>
<dbReference type="GO" id="GO:0016760">
    <property type="term" value="F:cellulose synthase (UDP-forming) activity"/>
    <property type="evidence" value="ECO:0007669"/>
    <property type="project" value="InterPro"/>
</dbReference>
<dbReference type="STRING" id="56857.A0A200R068"/>
<name>A0A200R068_MACCD</name>
<evidence type="ECO:0000313" key="11">
    <source>
        <dbReference type="Proteomes" id="UP000195402"/>
    </source>
</evidence>
<keyword evidence="3" id="KW-0808">Transferase</keyword>
<dbReference type="Gene3D" id="3.90.550.10">
    <property type="entry name" value="Spore Coat Polysaccharide Biosynthesis Protein SpsA, Chain A"/>
    <property type="match status" value="1"/>
</dbReference>
<feature type="transmembrane region" description="Helical" evidence="9">
    <location>
        <begin position="53"/>
        <end position="74"/>
    </location>
</feature>
<evidence type="ECO:0000256" key="6">
    <source>
        <dbReference type="ARBA" id="ARBA00023136"/>
    </source>
</evidence>
<dbReference type="PANTHER" id="PTHR13301">
    <property type="entry name" value="X-BOX TRANSCRIPTION FACTOR-RELATED"/>
    <property type="match status" value="1"/>
</dbReference>
<feature type="binding site" evidence="8">
    <location>
        <position position="114"/>
    </location>
    <ligand>
        <name>UDP-alpha-D-glucose</name>
        <dbReference type="ChEBI" id="CHEBI:58885"/>
    </ligand>
</feature>